<feature type="signal peptide" evidence="1">
    <location>
        <begin position="1"/>
        <end position="18"/>
    </location>
</feature>
<name>A0A4Y8ZXK4_9SPHN</name>
<keyword evidence="3" id="KW-1185">Reference proteome</keyword>
<sequence>MKSIIALALVANATTAAAAEPPCVTDAEFKSMALFVLPSVVYGAADRCAAHLPSDAYLLNGARRMADGVARDRARHEPTAVAALARLSGTKLPKGVSGETLGSMLNDMLRAQLVTKVTPGDCSRIDEVASLLAPLPAENLVGLLGVLFREGMRRGKKPPFQICAAQEI</sequence>
<feature type="chain" id="PRO_5021331304" evidence="1">
    <location>
        <begin position="19"/>
        <end position="168"/>
    </location>
</feature>
<comment type="caution">
    <text evidence="2">The sequence shown here is derived from an EMBL/GenBank/DDBJ whole genome shotgun (WGS) entry which is preliminary data.</text>
</comment>
<dbReference type="EMBL" id="SPDV01000001">
    <property type="protein sequence ID" value="TFI60287.1"/>
    <property type="molecule type" value="Genomic_DNA"/>
</dbReference>
<evidence type="ECO:0000256" key="1">
    <source>
        <dbReference type="SAM" id="SignalP"/>
    </source>
</evidence>
<accession>A0A4Y8ZXK4</accession>
<dbReference type="OrthoDB" id="7594050at2"/>
<dbReference type="AlphaFoldDB" id="A0A4Y8ZXK4"/>
<proteinExistence type="predicted"/>
<evidence type="ECO:0000313" key="3">
    <source>
        <dbReference type="Proteomes" id="UP000298213"/>
    </source>
</evidence>
<keyword evidence="1" id="KW-0732">Signal</keyword>
<reference evidence="2 3" key="1">
    <citation type="submission" date="2019-03" db="EMBL/GenBank/DDBJ databases">
        <title>Genome sequence of Sphingomonas sp. 17J27-24.</title>
        <authorList>
            <person name="Kim M."/>
            <person name="Maeng S."/>
            <person name="Sathiyaraj S."/>
        </authorList>
    </citation>
    <scope>NUCLEOTIDE SEQUENCE [LARGE SCALE GENOMIC DNA]</scope>
    <source>
        <strain evidence="2 3">17J27-24</strain>
    </source>
</reference>
<dbReference type="Proteomes" id="UP000298213">
    <property type="component" value="Unassembled WGS sequence"/>
</dbReference>
<protein>
    <submittedName>
        <fullName evidence="2">Uncharacterized protein</fullName>
    </submittedName>
</protein>
<organism evidence="2 3">
    <name type="scientific">Sphingomonas parva</name>
    <dbReference type="NCBI Taxonomy" id="2555898"/>
    <lineage>
        <taxon>Bacteria</taxon>
        <taxon>Pseudomonadati</taxon>
        <taxon>Pseudomonadota</taxon>
        <taxon>Alphaproteobacteria</taxon>
        <taxon>Sphingomonadales</taxon>
        <taxon>Sphingomonadaceae</taxon>
        <taxon>Sphingomonas</taxon>
    </lineage>
</organism>
<gene>
    <name evidence="2" type="ORF">E2493_00820</name>
</gene>
<dbReference type="RefSeq" id="WP_135082738.1">
    <property type="nucleotide sequence ID" value="NZ_SPDV01000001.1"/>
</dbReference>
<evidence type="ECO:0000313" key="2">
    <source>
        <dbReference type="EMBL" id="TFI60287.1"/>
    </source>
</evidence>